<dbReference type="SMART" id="SM00448">
    <property type="entry name" value="REC"/>
    <property type="match status" value="1"/>
</dbReference>
<evidence type="ECO:0000259" key="3">
    <source>
        <dbReference type="PROSITE" id="PS50110"/>
    </source>
</evidence>
<dbReference type="AlphaFoldDB" id="A0A926VKV0"/>
<accession>A0A926VKV0</accession>
<protein>
    <submittedName>
        <fullName evidence="4">Response regulator</fullName>
    </submittedName>
</protein>
<evidence type="ECO:0000256" key="2">
    <source>
        <dbReference type="PROSITE-ProRule" id="PRU00169"/>
    </source>
</evidence>
<dbReference type="InterPro" id="IPR011006">
    <property type="entry name" value="CheY-like_superfamily"/>
</dbReference>
<comment type="caution">
    <text evidence="4">The sequence shown here is derived from an EMBL/GenBank/DDBJ whole genome shotgun (WGS) entry which is preliminary data.</text>
</comment>
<dbReference type="PROSITE" id="PS50110">
    <property type="entry name" value="RESPONSE_REGULATORY"/>
    <property type="match status" value="1"/>
</dbReference>
<dbReference type="Proteomes" id="UP000641646">
    <property type="component" value="Unassembled WGS sequence"/>
</dbReference>
<dbReference type="SUPFAM" id="SSF52172">
    <property type="entry name" value="CheY-like"/>
    <property type="match status" value="1"/>
</dbReference>
<dbReference type="Gene3D" id="3.40.50.2300">
    <property type="match status" value="1"/>
</dbReference>
<dbReference type="PANTHER" id="PTHR44591:SF3">
    <property type="entry name" value="RESPONSE REGULATORY DOMAIN-CONTAINING PROTEIN"/>
    <property type="match status" value="1"/>
</dbReference>
<evidence type="ECO:0000256" key="1">
    <source>
        <dbReference type="ARBA" id="ARBA00022553"/>
    </source>
</evidence>
<keyword evidence="5" id="KW-1185">Reference proteome</keyword>
<dbReference type="Pfam" id="PF00072">
    <property type="entry name" value="Response_reg"/>
    <property type="match status" value="1"/>
</dbReference>
<dbReference type="InterPro" id="IPR050595">
    <property type="entry name" value="Bact_response_regulator"/>
</dbReference>
<evidence type="ECO:0000313" key="5">
    <source>
        <dbReference type="Proteomes" id="UP000641646"/>
    </source>
</evidence>
<organism evidence="4 5">
    <name type="scientific">Aerosakkonema funiforme FACHB-1375</name>
    <dbReference type="NCBI Taxonomy" id="2949571"/>
    <lineage>
        <taxon>Bacteria</taxon>
        <taxon>Bacillati</taxon>
        <taxon>Cyanobacteriota</taxon>
        <taxon>Cyanophyceae</taxon>
        <taxon>Oscillatoriophycideae</taxon>
        <taxon>Aerosakkonematales</taxon>
        <taxon>Aerosakkonemataceae</taxon>
        <taxon>Aerosakkonema</taxon>
    </lineage>
</organism>
<dbReference type="PANTHER" id="PTHR44591">
    <property type="entry name" value="STRESS RESPONSE REGULATOR PROTEIN 1"/>
    <property type="match status" value="1"/>
</dbReference>
<reference evidence="4" key="2">
    <citation type="submission" date="2020-08" db="EMBL/GenBank/DDBJ databases">
        <authorList>
            <person name="Chen M."/>
            <person name="Teng W."/>
            <person name="Zhao L."/>
            <person name="Hu C."/>
            <person name="Zhou Y."/>
            <person name="Han B."/>
            <person name="Song L."/>
            <person name="Shu W."/>
        </authorList>
    </citation>
    <scope>NUCLEOTIDE SEQUENCE</scope>
    <source>
        <strain evidence="4">FACHB-1375</strain>
    </source>
</reference>
<sequence>MEFSLGDSIQSVAQRPLVLAVDDNEDNLILISFTLELVGCAFLTADTGETAIALAQSHQPDLILLDIMLPDLNGIEIVTRLRQDPRTKKIPIVAVTALARAEDRANIIAAGCNDYITKPYVVDDLEVILRRYLN</sequence>
<proteinExistence type="predicted"/>
<feature type="modified residue" description="4-aspartylphosphate" evidence="2">
    <location>
        <position position="66"/>
    </location>
</feature>
<keyword evidence="1 2" id="KW-0597">Phosphoprotein</keyword>
<dbReference type="GO" id="GO:0000160">
    <property type="term" value="P:phosphorelay signal transduction system"/>
    <property type="evidence" value="ECO:0007669"/>
    <property type="project" value="InterPro"/>
</dbReference>
<dbReference type="RefSeq" id="WP_190470383.1">
    <property type="nucleotide sequence ID" value="NZ_JACJPW010000078.1"/>
</dbReference>
<evidence type="ECO:0000313" key="4">
    <source>
        <dbReference type="EMBL" id="MBD2184289.1"/>
    </source>
</evidence>
<name>A0A926VKV0_9CYAN</name>
<feature type="domain" description="Response regulatory" evidence="3">
    <location>
        <begin position="17"/>
        <end position="133"/>
    </location>
</feature>
<dbReference type="EMBL" id="JACJPW010000078">
    <property type="protein sequence ID" value="MBD2184289.1"/>
    <property type="molecule type" value="Genomic_DNA"/>
</dbReference>
<reference evidence="4" key="1">
    <citation type="journal article" date="2015" name="ISME J.">
        <title>Draft Genome Sequence of Streptomyces incarnatus NRRL8089, which Produces the Nucleoside Antibiotic Sinefungin.</title>
        <authorList>
            <person name="Oshima K."/>
            <person name="Hattori M."/>
            <person name="Shimizu H."/>
            <person name="Fukuda K."/>
            <person name="Nemoto M."/>
            <person name="Inagaki K."/>
            <person name="Tamura T."/>
        </authorList>
    </citation>
    <scope>NUCLEOTIDE SEQUENCE</scope>
    <source>
        <strain evidence="4">FACHB-1375</strain>
    </source>
</reference>
<gene>
    <name evidence="4" type="ORF">H6G03_25010</name>
</gene>
<dbReference type="InterPro" id="IPR001789">
    <property type="entry name" value="Sig_transdc_resp-reg_receiver"/>
</dbReference>